<dbReference type="CDD" id="cd01335">
    <property type="entry name" value="Radical_SAM"/>
    <property type="match status" value="1"/>
</dbReference>
<dbReference type="Pfam" id="PF04055">
    <property type="entry name" value="Radical_SAM"/>
    <property type="match status" value="1"/>
</dbReference>
<evidence type="ECO:0000256" key="4">
    <source>
        <dbReference type="ARBA" id="ARBA00023004"/>
    </source>
</evidence>
<name>A0A3B6VFG5_BRAHW</name>
<keyword evidence="3" id="KW-0479">Metal-binding</keyword>
<evidence type="ECO:0000313" key="8">
    <source>
        <dbReference type="Proteomes" id="UP000001803"/>
    </source>
</evidence>
<dbReference type="PANTHER" id="PTHR11228">
    <property type="entry name" value="RADICAL SAM DOMAIN PROTEIN"/>
    <property type="match status" value="1"/>
</dbReference>
<evidence type="ECO:0000256" key="5">
    <source>
        <dbReference type="ARBA" id="ARBA00023014"/>
    </source>
</evidence>
<evidence type="ECO:0000256" key="1">
    <source>
        <dbReference type="ARBA" id="ARBA00001966"/>
    </source>
</evidence>
<keyword evidence="4" id="KW-0408">Iron</keyword>
<dbReference type="GO" id="GO:0016787">
    <property type="term" value="F:hydrolase activity"/>
    <property type="evidence" value="ECO:0007669"/>
    <property type="project" value="UniProtKB-KW"/>
</dbReference>
<dbReference type="InterPro" id="IPR058240">
    <property type="entry name" value="rSAM_sf"/>
</dbReference>
<dbReference type="EMBL" id="CP001360">
    <property type="protein sequence ID" value="ACN85123.1"/>
    <property type="molecule type" value="Genomic_DNA"/>
</dbReference>
<accession>A0A3B6VFG5</accession>
<dbReference type="Proteomes" id="UP000001803">
    <property type="component" value="Plasmid pBHWA1"/>
</dbReference>
<dbReference type="InterPro" id="IPR013785">
    <property type="entry name" value="Aldolase_TIM"/>
</dbReference>
<evidence type="ECO:0000256" key="3">
    <source>
        <dbReference type="ARBA" id="ARBA00022723"/>
    </source>
</evidence>
<comment type="cofactor">
    <cofactor evidence="1">
        <name>[4Fe-4S] cluster</name>
        <dbReference type="ChEBI" id="CHEBI:49883"/>
    </cofactor>
</comment>
<dbReference type="AlphaFoldDB" id="A0A3B6VFG5"/>
<evidence type="ECO:0000259" key="6">
    <source>
        <dbReference type="Pfam" id="PF04055"/>
    </source>
</evidence>
<feature type="domain" description="Radical SAM core" evidence="6">
    <location>
        <begin position="130"/>
        <end position="234"/>
    </location>
</feature>
<protein>
    <submittedName>
        <fullName evidence="7">Hydrolase (HAD superfamily) protein</fullName>
    </submittedName>
</protein>
<geneLocation type="plasmid" evidence="7 8">
    <name>pBHWA1</name>
</geneLocation>
<keyword evidence="5" id="KW-0411">Iron-sulfur</keyword>
<keyword evidence="2" id="KW-0949">S-adenosyl-L-methionine</keyword>
<dbReference type="RefSeq" id="WP_012672149.1">
    <property type="nucleotide sequence ID" value="NC_012226.1"/>
</dbReference>
<gene>
    <name evidence="7" type="ordered locus">BHWA1_02672</name>
</gene>
<dbReference type="Gene3D" id="3.20.20.70">
    <property type="entry name" value="Aldolase class I"/>
    <property type="match status" value="1"/>
</dbReference>
<dbReference type="GO" id="GO:0046872">
    <property type="term" value="F:metal ion binding"/>
    <property type="evidence" value="ECO:0007669"/>
    <property type="project" value="UniProtKB-KW"/>
</dbReference>
<dbReference type="InterPro" id="IPR007197">
    <property type="entry name" value="rSAM"/>
</dbReference>
<dbReference type="GO" id="GO:0051536">
    <property type="term" value="F:iron-sulfur cluster binding"/>
    <property type="evidence" value="ECO:0007669"/>
    <property type="project" value="UniProtKB-KW"/>
</dbReference>
<dbReference type="SUPFAM" id="SSF102114">
    <property type="entry name" value="Radical SAM enzymes"/>
    <property type="match status" value="1"/>
</dbReference>
<keyword evidence="7" id="KW-0378">Hydrolase</keyword>
<organism evidence="7 8">
    <name type="scientific">Brachyspira hyodysenteriae (strain ATCC 49526 / WA1)</name>
    <dbReference type="NCBI Taxonomy" id="565034"/>
    <lineage>
        <taxon>Bacteria</taxon>
        <taxon>Pseudomonadati</taxon>
        <taxon>Spirochaetota</taxon>
        <taxon>Spirochaetia</taxon>
        <taxon>Brachyspirales</taxon>
        <taxon>Brachyspiraceae</taxon>
        <taxon>Brachyspira</taxon>
    </lineage>
</organism>
<evidence type="ECO:0000256" key="2">
    <source>
        <dbReference type="ARBA" id="ARBA00022691"/>
    </source>
</evidence>
<dbReference type="InterPro" id="IPR050377">
    <property type="entry name" value="Radical_SAM_PqqE_MftC-like"/>
</dbReference>
<dbReference type="KEGG" id="bhy:BHWA1_02672"/>
<keyword evidence="7" id="KW-0614">Plasmid</keyword>
<evidence type="ECO:0000313" key="7">
    <source>
        <dbReference type="EMBL" id="ACN85123.1"/>
    </source>
</evidence>
<reference evidence="7 8" key="1">
    <citation type="journal article" date="2009" name="PLoS ONE">
        <title>Genome sequence of the pathogenic intestinal spirochete Brachyspira hyodysenteriae reveals adaptations to its lifestyle in the porcine large intestine.</title>
        <authorList>
            <person name="Bellgard M.I."/>
            <person name="Wanchanthuek P."/>
            <person name="La T."/>
            <person name="Ryan K."/>
            <person name="Moolhuijzen P."/>
            <person name="Albertyn Z."/>
            <person name="Shaban B."/>
            <person name="Motro Y."/>
            <person name="Dunn D.S."/>
            <person name="Schibeci D."/>
            <person name="Hunter A."/>
            <person name="Barrero R."/>
            <person name="Phillips N.D."/>
            <person name="Hampson D.J."/>
        </authorList>
    </citation>
    <scope>NUCLEOTIDE SEQUENCE [LARGE SCALE GENOMIC DNA]</scope>
    <source>
        <strain evidence="8">ATCC 49526 / WA1</strain>
    </source>
</reference>
<sequence>MVKNKFDFLMETITDNKSISIFGFNDFIKGAINIINKDFNIMAIYDNDINKSGIIYKNIKVYYFNSLNVEDIVLPILIFTTKESYFQISKQLSELNLLENKDFFYFQEYISIYYWKYKKQLISTNIDTAITTKCTLKCKNCNMFIPYYDIGMDLELSIIKKNIDDIFNNFDYVFNFVFLGGEPFIYKELLQLLEYISKYKKHIGEVSIVTNGTILPNNDILNIVKENDIHIQISNYNVSENYISKLKKLESILITNGINYNINNHLSWKDFVFPRKGFHLESDNIIKHMLNCNPVFKGVTESRFYFCHIVWSAVKSGLIKHNSNDSIDISQKLNDNEKLNLLKFSLGLFDAKYISLCEFCAGCGTDNKLFIKAGLQI</sequence>
<dbReference type="PANTHER" id="PTHR11228:SF7">
    <property type="entry name" value="PQQA PEPTIDE CYCLASE"/>
    <property type="match status" value="1"/>
</dbReference>
<proteinExistence type="predicted"/>
<keyword evidence="8" id="KW-1185">Reference proteome</keyword>
<dbReference type="SFLD" id="SFLDS00029">
    <property type="entry name" value="Radical_SAM"/>
    <property type="match status" value="1"/>
</dbReference>